<evidence type="ECO:0000313" key="8">
    <source>
        <dbReference type="EMBL" id="PHK99406.1"/>
    </source>
</evidence>
<evidence type="ECO:0000256" key="5">
    <source>
        <dbReference type="HAMAP-Rule" id="MF_01326"/>
    </source>
</evidence>
<dbReference type="GO" id="GO:0019843">
    <property type="term" value="F:rRNA binding"/>
    <property type="evidence" value="ECO:0007669"/>
    <property type="project" value="UniProtKB-UniRule"/>
</dbReference>
<name>A0A2G0CHG4_9BACT</name>
<dbReference type="OrthoDB" id="9807419at2"/>
<dbReference type="InterPro" id="IPR008991">
    <property type="entry name" value="Translation_prot_SH3-like_sf"/>
</dbReference>
<keyword evidence="5" id="KW-0694">RNA-binding</keyword>
<comment type="similarity">
    <text evidence="1 5">Belongs to the universal ribosomal protein uL24 family.</text>
</comment>
<evidence type="ECO:0000256" key="2">
    <source>
        <dbReference type="ARBA" id="ARBA00022980"/>
    </source>
</evidence>
<dbReference type="SUPFAM" id="SSF50104">
    <property type="entry name" value="Translation proteins SH3-like domain"/>
    <property type="match status" value="1"/>
</dbReference>
<evidence type="ECO:0000256" key="6">
    <source>
        <dbReference type="SAM" id="MobiDB-lite"/>
    </source>
</evidence>
<dbReference type="EMBL" id="PDLO01000002">
    <property type="protein sequence ID" value="PHK99406.1"/>
    <property type="molecule type" value="Genomic_DNA"/>
</dbReference>
<sequence>MANKTYKDKQKRHTPKLKIKKGDRVVVISGAYKDRTTAREVLEVFPAENRALVDGVNIRKKHQKPTEDSAGGIVDKASPIHISNLMLVDPSSEEVMPTRVGRKRDENGKLQRYGKRNDNIIA</sequence>
<dbReference type="AlphaFoldDB" id="A0A2G0CHG4"/>
<dbReference type="Proteomes" id="UP000226437">
    <property type="component" value="Unassembled WGS sequence"/>
</dbReference>
<dbReference type="GO" id="GO:0003735">
    <property type="term" value="F:structural constituent of ribosome"/>
    <property type="evidence" value="ECO:0007669"/>
    <property type="project" value="InterPro"/>
</dbReference>
<comment type="function">
    <text evidence="5">One of the proteins that surrounds the polypeptide exit tunnel on the outside of the subunit.</text>
</comment>
<dbReference type="GO" id="GO:0005840">
    <property type="term" value="C:ribosome"/>
    <property type="evidence" value="ECO:0007669"/>
    <property type="project" value="UniProtKB-KW"/>
</dbReference>
<keyword evidence="3 5" id="KW-0687">Ribonucleoprotein</keyword>
<dbReference type="GO" id="GO:1990904">
    <property type="term" value="C:ribonucleoprotein complex"/>
    <property type="evidence" value="ECO:0007669"/>
    <property type="project" value="UniProtKB-KW"/>
</dbReference>
<dbReference type="PANTHER" id="PTHR12903">
    <property type="entry name" value="MITOCHONDRIAL RIBOSOMAL PROTEIN L24"/>
    <property type="match status" value="1"/>
</dbReference>
<evidence type="ECO:0000259" key="7">
    <source>
        <dbReference type="Pfam" id="PF17136"/>
    </source>
</evidence>
<organism evidence="8 9">
    <name type="scientific">Neolewinella marina</name>
    <dbReference type="NCBI Taxonomy" id="438751"/>
    <lineage>
        <taxon>Bacteria</taxon>
        <taxon>Pseudomonadati</taxon>
        <taxon>Bacteroidota</taxon>
        <taxon>Saprospiria</taxon>
        <taxon>Saprospirales</taxon>
        <taxon>Lewinellaceae</taxon>
        <taxon>Neolewinella</taxon>
    </lineage>
</organism>
<dbReference type="GO" id="GO:0006412">
    <property type="term" value="P:translation"/>
    <property type="evidence" value="ECO:0007669"/>
    <property type="project" value="UniProtKB-UniRule"/>
</dbReference>
<evidence type="ECO:0000256" key="4">
    <source>
        <dbReference type="ARBA" id="ARBA00035206"/>
    </source>
</evidence>
<dbReference type="Gene3D" id="2.30.30.30">
    <property type="match status" value="1"/>
</dbReference>
<evidence type="ECO:0000256" key="1">
    <source>
        <dbReference type="ARBA" id="ARBA00010618"/>
    </source>
</evidence>
<comment type="function">
    <text evidence="5">One of two assembly initiator proteins, it binds directly to the 5'-end of the 23S rRNA, where it nucleates assembly of the 50S subunit.</text>
</comment>
<protein>
    <recommendedName>
        <fullName evidence="4 5">Large ribosomal subunit protein uL24</fullName>
    </recommendedName>
</protein>
<evidence type="ECO:0000256" key="3">
    <source>
        <dbReference type="ARBA" id="ARBA00023274"/>
    </source>
</evidence>
<dbReference type="InterPro" id="IPR041988">
    <property type="entry name" value="Ribosomal_uL24_KOW"/>
</dbReference>
<feature type="compositionally biased region" description="Basic and acidic residues" evidence="6">
    <location>
        <begin position="103"/>
        <end position="122"/>
    </location>
</feature>
<comment type="caution">
    <text evidence="8">The sequence shown here is derived from an EMBL/GenBank/DDBJ whole genome shotgun (WGS) entry which is preliminary data.</text>
</comment>
<dbReference type="HAMAP" id="MF_01326_B">
    <property type="entry name" value="Ribosomal_uL24_B"/>
    <property type="match status" value="1"/>
</dbReference>
<feature type="domain" description="Large ribosomal subunit protein uL24 C-terminal" evidence="7">
    <location>
        <begin position="56"/>
        <end position="121"/>
    </location>
</feature>
<dbReference type="Pfam" id="PF17136">
    <property type="entry name" value="ribosomal_L24"/>
    <property type="match status" value="1"/>
</dbReference>
<comment type="subunit">
    <text evidence="5">Part of the 50S ribosomal subunit.</text>
</comment>
<keyword evidence="2 5" id="KW-0689">Ribosomal protein</keyword>
<dbReference type="InterPro" id="IPR003256">
    <property type="entry name" value="Ribosomal_uL24"/>
</dbReference>
<accession>A0A2G0CHG4</accession>
<feature type="region of interest" description="Disordered" evidence="6">
    <location>
        <begin position="56"/>
        <end position="75"/>
    </location>
</feature>
<reference evidence="8 9" key="1">
    <citation type="submission" date="2017-10" db="EMBL/GenBank/DDBJ databases">
        <title>The draft genome sequence of Lewinella marina KCTC 32374.</title>
        <authorList>
            <person name="Wang K."/>
        </authorList>
    </citation>
    <scope>NUCLEOTIDE SEQUENCE [LARGE SCALE GENOMIC DNA]</scope>
    <source>
        <strain evidence="8 9">MKG-38</strain>
    </source>
</reference>
<gene>
    <name evidence="5" type="primary">rplX</name>
    <name evidence="8" type="ORF">CGL56_08115</name>
</gene>
<keyword evidence="9" id="KW-1185">Reference proteome</keyword>
<evidence type="ECO:0000313" key="9">
    <source>
        <dbReference type="Proteomes" id="UP000226437"/>
    </source>
</evidence>
<dbReference type="InterPro" id="IPR014722">
    <property type="entry name" value="Rib_uL2_dom2"/>
</dbReference>
<feature type="region of interest" description="Disordered" evidence="6">
    <location>
        <begin position="91"/>
        <end position="122"/>
    </location>
</feature>
<proteinExistence type="inferred from homology"/>
<dbReference type="RefSeq" id="WP_099106021.1">
    <property type="nucleotide sequence ID" value="NZ_JAATJF010000002.1"/>
</dbReference>
<dbReference type="NCBIfam" id="TIGR01079">
    <property type="entry name" value="rplX_bact"/>
    <property type="match status" value="1"/>
</dbReference>
<dbReference type="InterPro" id="IPR057264">
    <property type="entry name" value="Ribosomal_uL24_C"/>
</dbReference>
<keyword evidence="5" id="KW-0699">rRNA-binding</keyword>
<dbReference type="CDD" id="cd06089">
    <property type="entry name" value="KOW_RPL26"/>
    <property type="match status" value="1"/>
</dbReference>